<dbReference type="InterPro" id="IPR007219">
    <property type="entry name" value="XnlR_reg_dom"/>
</dbReference>
<dbReference type="GO" id="GO:0008270">
    <property type="term" value="F:zinc ion binding"/>
    <property type="evidence" value="ECO:0007669"/>
    <property type="project" value="InterPro"/>
</dbReference>
<evidence type="ECO:0000256" key="3">
    <source>
        <dbReference type="ARBA" id="ARBA00023015"/>
    </source>
</evidence>
<gene>
    <name evidence="8" type="ORF">MKZ38_010082</name>
</gene>
<evidence type="ECO:0000313" key="8">
    <source>
        <dbReference type="EMBL" id="KAJ2903331.1"/>
    </source>
</evidence>
<feature type="region of interest" description="Disordered" evidence="6">
    <location>
        <begin position="256"/>
        <end position="293"/>
    </location>
</feature>
<keyword evidence="5" id="KW-0539">Nucleus</keyword>
<feature type="region of interest" description="Disordered" evidence="6">
    <location>
        <begin position="827"/>
        <end position="876"/>
    </location>
</feature>
<feature type="compositionally biased region" description="Low complexity" evidence="6">
    <location>
        <begin position="260"/>
        <end position="274"/>
    </location>
</feature>
<evidence type="ECO:0000256" key="4">
    <source>
        <dbReference type="ARBA" id="ARBA00023163"/>
    </source>
</evidence>
<dbReference type="PANTHER" id="PTHR47660:SF7">
    <property type="entry name" value="TRANSCRIPTION FACTOR WITH C2H2 AND ZN(2)-CYS(6) DNA BINDING DOMAIN (EUROFUNG)"/>
    <property type="match status" value="1"/>
</dbReference>
<name>A0AAD5RSP6_9PEZI</name>
<dbReference type="Proteomes" id="UP001201980">
    <property type="component" value="Unassembled WGS sequence"/>
</dbReference>
<keyword evidence="3" id="KW-0805">Transcription regulation</keyword>
<feature type="compositionally biased region" description="Polar residues" evidence="6">
    <location>
        <begin position="864"/>
        <end position="873"/>
    </location>
</feature>
<dbReference type="Pfam" id="PF04082">
    <property type="entry name" value="Fungal_trans"/>
    <property type="match status" value="1"/>
</dbReference>
<keyword evidence="1" id="KW-0479">Metal-binding</keyword>
<feature type="domain" description="Xylanolytic transcriptional activator regulatory" evidence="7">
    <location>
        <begin position="403"/>
        <end position="645"/>
    </location>
</feature>
<comment type="caution">
    <text evidence="8">The sequence shown here is derived from an EMBL/GenBank/DDBJ whole genome shotgun (WGS) entry which is preliminary data.</text>
</comment>
<keyword evidence="4" id="KW-0804">Transcription</keyword>
<dbReference type="EMBL" id="JAKWBI020000084">
    <property type="protein sequence ID" value="KAJ2903331.1"/>
    <property type="molecule type" value="Genomic_DNA"/>
</dbReference>
<evidence type="ECO:0000256" key="5">
    <source>
        <dbReference type="ARBA" id="ARBA00023242"/>
    </source>
</evidence>
<dbReference type="CDD" id="cd12148">
    <property type="entry name" value="fungal_TF_MHR"/>
    <property type="match status" value="1"/>
</dbReference>
<evidence type="ECO:0000256" key="1">
    <source>
        <dbReference type="ARBA" id="ARBA00022723"/>
    </source>
</evidence>
<proteinExistence type="predicted"/>
<dbReference type="AlphaFoldDB" id="A0AAD5RSP6"/>
<dbReference type="GO" id="GO:0006351">
    <property type="term" value="P:DNA-templated transcription"/>
    <property type="evidence" value="ECO:0007669"/>
    <property type="project" value="InterPro"/>
</dbReference>
<organism evidence="8 9">
    <name type="scientific">Zalerion maritima</name>
    <dbReference type="NCBI Taxonomy" id="339359"/>
    <lineage>
        <taxon>Eukaryota</taxon>
        <taxon>Fungi</taxon>
        <taxon>Dikarya</taxon>
        <taxon>Ascomycota</taxon>
        <taxon>Pezizomycotina</taxon>
        <taxon>Sordariomycetes</taxon>
        <taxon>Lulworthiomycetidae</taxon>
        <taxon>Lulworthiales</taxon>
        <taxon>Lulworthiaceae</taxon>
        <taxon>Zalerion</taxon>
    </lineage>
</organism>
<evidence type="ECO:0000313" key="9">
    <source>
        <dbReference type="Proteomes" id="UP001201980"/>
    </source>
</evidence>
<evidence type="ECO:0000259" key="7">
    <source>
        <dbReference type="Pfam" id="PF04082"/>
    </source>
</evidence>
<dbReference type="PANTHER" id="PTHR47660">
    <property type="entry name" value="TRANSCRIPTION FACTOR WITH C2H2 AND ZN(2)-CYS(6) DNA BINDING DOMAIN (EUROFUNG)-RELATED-RELATED"/>
    <property type="match status" value="1"/>
</dbReference>
<keyword evidence="9" id="KW-1185">Reference proteome</keyword>
<feature type="compositionally biased region" description="Polar residues" evidence="6">
    <location>
        <begin position="44"/>
        <end position="53"/>
    </location>
</feature>
<reference evidence="8" key="1">
    <citation type="submission" date="2022-07" db="EMBL/GenBank/DDBJ databases">
        <title>Draft genome sequence of Zalerion maritima ATCC 34329, a (micro)plastics degrading marine fungus.</title>
        <authorList>
            <person name="Paco A."/>
            <person name="Goncalves M.F.M."/>
            <person name="Rocha-Santos T.A.P."/>
            <person name="Alves A."/>
        </authorList>
    </citation>
    <scope>NUCLEOTIDE SEQUENCE</scope>
    <source>
        <strain evidence="8">ATCC 34329</strain>
    </source>
</reference>
<dbReference type="GO" id="GO:0003677">
    <property type="term" value="F:DNA binding"/>
    <property type="evidence" value="ECO:0007669"/>
    <property type="project" value="InterPro"/>
</dbReference>
<evidence type="ECO:0000256" key="2">
    <source>
        <dbReference type="ARBA" id="ARBA00022833"/>
    </source>
</evidence>
<sequence>MSSSAATFLLAMRPLIGLRSRRTTATRRLQCTYPEGSTIRRPPGSQSGDTSYDPQHDAENNSPGGAYQPYGPSPAMSVPQGHSSTQGFSGAAGDERMLPSGAAQMADRQAQYNQPTIQAQYSQSALPPGEGYHGPGQQDMIFASGVPPQQTSHTMRNPMSAYPAQFEPQMPVDIYTSPAQQAPYVQTGYQSSFDFPLNWLPANDAIDINYSSLLPYGVTPPQADPDTNMQEVPDQQMSGVRSGMSSITANRVMRDGMDCSPSAQAASPAATSSTMSRPGTDGGSSSAPGGLYATSADGARVPCTARQRRPSIAIYGANLASTVTDGASELMPDSQCFAFPNLSHISFRGADDVLMTPKRTISSRTYDTIHKSFQTLCSQPGVLYPAYTSGHFPSKDHLNLFVHLYFEYFSSTMPIVREDFEDIEECWPLALAVAAIGCHYTQTREFSNCIAPIHEFLRRVIATDMEVENRLSILSIPMTQAFILSQLGMLYSGSSRLFRLAESRQGLLISIVNAHSLLSSPRNDQPDRESMVQWGWEIQEETKRRLGYSVFLLDTMRAYHFEQKPFLSLKNCQTILPDDSVWKSKTIQEASLVRRNSKITQSLATAIRTLFVEKQLEPSLGEFARAIILHGIYHEIFQIKAYHQRSLSTWTPSAQTLPAGNANAARNNNSHFESSSRKHLVEIPAYASWRNASLDCIDVLHWAANAAIAQMSGAEPPIVHHLHMARVVLLTPYKEIRTLAHSVVSLGRNSQPGGQHPSREDGLVAEREVAHWAQHDEHKARLAMIHCGCLFWHVRRYSTMGFYEPLSVFLATLALWAYSSYTLRDVPKPDGCRNSTEASDQEASRSGSISREESPGRQAGGAQFSATPDSPSGQPVGGGIIPSVPILLSPMAPENDLESHHPTFIRLDRPNDDEMVQLFVRSGRPSKMRAHVAGVGDICSPQGPARILRQGIKLLQGVSMSWGRTREYARVLKAVEDITSRDGAGTVGAQQNRR</sequence>
<keyword evidence="2" id="KW-0862">Zinc</keyword>
<feature type="region of interest" description="Disordered" evidence="6">
    <location>
        <begin position="21"/>
        <end position="96"/>
    </location>
</feature>
<accession>A0AAD5RSP6</accession>
<evidence type="ECO:0000256" key="6">
    <source>
        <dbReference type="SAM" id="MobiDB-lite"/>
    </source>
</evidence>
<protein>
    <recommendedName>
        <fullName evidence="7">Xylanolytic transcriptional activator regulatory domain-containing protein</fullName>
    </recommendedName>
</protein>